<feature type="transmembrane region" description="Helical" evidence="1">
    <location>
        <begin position="175"/>
        <end position="203"/>
    </location>
</feature>
<protein>
    <submittedName>
        <fullName evidence="2">Uncharacterized protein</fullName>
    </submittedName>
</protein>
<feature type="transmembrane region" description="Helical" evidence="1">
    <location>
        <begin position="210"/>
        <end position="234"/>
    </location>
</feature>
<evidence type="ECO:0000313" key="2">
    <source>
        <dbReference type="EMBL" id="MFD1589186.1"/>
    </source>
</evidence>
<evidence type="ECO:0000256" key="1">
    <source>
        <dbReference type="SAM" id="Phobius"/>
    </source>
</evidence>
<comment type="caution">
    <text evidence="2">The sequence shown here is derived from an EMBL/GenBank/DDBJ whole genome shotgun (WGS) entry which is preliminary data.</text>
</comment>
<organism evidence="2 3">
    <name type="scientific">Halorientalis brevis</name>
    <dbReference type="NCBI Taxonomy" id="1126241"/>
    <lineage>
        <taxon>Archaea</taxon>
        <taxon>Methanobacteriati</taxon>
        <taxon>Methanobacteriota</taxon>
        <taxon>Stenosarchaea group</taxon>
        <taxon>Halobacteria</taxon>
        <taxon>Halobacteriales</taxon>
        <taxon>Haloarculaceae</taxon>
        <taxon>Halorientalis</taxon>
    </lineage>
</organism>
<keyword evidence="1" id="KW-0812">Transmembrane</keyword>
<feature type="transmembrane region" description="Helical" evidence="1">
    <location>
        <begin position="94"/>
        <end position="117"/>
    </location>
</feature>
<dbReference type="Proteomes" id="UP001597119">
    <property type="component" value="Unassembled WGS sequence"/>
</dbReference>
<evidence type="ECO:0000313" key="3">
    <source>
        <dbReference type="Proteomes" id="UP001597119"/>
    </source>
</evidence>
<dbReference type="EMBL" id="JBHUDJ010000014">
    <property type="protein sequence ID" value="MFD1589186.1"/>
    <property type="molecule type" value="Genomic_DNA"/>
</dbReference>
<accession>A0ABD6CHZ7</accession>
<dbReference type="RefSeq" id="WP_247378835.1">
    <property type="nucleotide sequence ID" value="NZ_JALLGV010000005.1"/>
</dbReference>
<feature type="transmembrane region" description="Helical" evidence="1">
    <location>
        <begin position="68"/>
        <end position="88"/>
    </location>
</feature>
<sequence>MVEQEPAAPISSGTIRIHSCFCRLGVETTTWAKQVSAKTVRRGSGCWTRVLPPITVNRRPRFGIGLPTPILVLLAVLLLLAALALTLIDELAGLWVTGLLLGLFVHLLAELLGVAFVRSALVSAASLFTRPTAVHLPLMLLALPLLALELGLLRLLAVLLCLDVLLASLLRLLRLLILLLGLLLALMLLILLLGLLLLSLLVLLLDLSTLLSLLTVLLLSAVLLLLAALALALIDELAGLWITGLLLGLFVHLLAELLGVAFVRSALVSAATLFTRPTAVHLPLMLLALLLSVLLGLLAVLCVLLTPVLIVMWHGNRETVSSGWFANDASDGGRCHLSRKPAWPAVARL</sequence>
<keyword evidence="1" id="KW-0472">Membrane</keyword>
<keyword evidence="1" id="KW-1133">Transmembrane helix</keyword>
<feature type="transmembrane region" description="Helical" evidence="1">
    <location>
        <begin position="284"/>
        <end position="313"/>
    </location>
</feature>
<keyword evidence="3" id="KW-1185">Reference proteome</keyword>
<feature type="transmembrane region" description="Helical" evidence="1">
    <location>
        <begin position="240"/>
        <end position="263"/>
    </location>
</feature>
<name>A0ABD6CHZ7_9EURY</name>
<dbReference type="AlphaFoldDB" id="A0ABD6CHZ7"/>
<proteinExistence type="predicted"/>
<gene>
    <name evidence="2" type="ORF">ACFR9U_19580</name>
</gene>
<feature type="transmembrane region" description="Helical" evidence="1">
    <location>
        <begin position="138"/>
        <end position="169"/>
    </location>
</feature>
<reference evidence="2 3" key="1">
    <citation type="journal article" date="2019" name="Int. J. Syst. Evol. Microbiol.">
        <title>The Global Catalogue of Microorganisms (GCM) 10K type strain sequencing project: providing services to taxonomists for standard genome sequencing and annotation.</title>
        <authorList>
            <consortium name="The Broad Institute Genomics Platform"/>
            <consortium name="The Broad Institute Genome Sequencing Center for Infectious Disease"/>
            <person name="Wu L."/>
            <person name="Ma J."/>
        </authorList>
    </citation>
    <scope>NUCLEOTIDE SEQUENCE [LARGE SCALE GENOMIC DNA]</scope>
    <source>
        <strain evidence="2 3">CGMCC 1.12125</strain>
    </source>
</reference>